<dbReference type="GO" id="GO:0071949">
    <property type="term" value="F:FAD binding"/>
    <property type="evidence" value="ECO:0007669"/>
    <property type="project" value="InterPro"/>
</dbReference>
<dbReference type="PROSITE" id="PS50925">
    <property type="entry name" value="BLUF"/>
    <property type="match status" value="1"/>
</dbReference>
<dbReference type="Pfam" id="PF21966">
    <property type="entry name" value="AppA_SCHIC"/>
    <property type="match status" value="1"/>
</dbReference>
<dbReference type="Proteomes" id="UP000266305">
    <property type="component" value="Unassembled WGS sequence"/>
</dbReference>
<dbReference type="InterPro" id="IPR007024">
    <property type="entry name" value="BLUF_domain"/>
</dbReference>
<proteinExistence type="predicted"/>
<organism evidence="2 3">
    <name type="scientific">Cereibacter sphaeroides</name>
    <name type="common">Rhodobacter sphaeroides</name>
    <dbReference type="NCBI Taxonomy" id="1063"/>
    <lineage>
        <taxon>Bacteria</taxon>
        <taxon>Pseudomonadati</taxon>
        <taxon>Pseudomonadota</taxon>
        <taxon>Alphaproteobacteria</taxon>
        <taxon>Rhodobacterales</taxon>
        <taxon>Paracoccaceae</taxon>
        <taxon>Cereibacter</taxon>
    </lineage>
</organism>
<dbReference type="Pfam" id="PF21961">
    <property type="entry name" value="AppA_4HB"/>
    <property type="match status" value="1"/>
</dbReference>
<dbReference type="Pfam" id="PF04940">
    <property type="entry name" value="BLUF"/>
    <property type="match status" value="1"/>
</dbReference>
<dbReference type="EMBL" id="QWGP01000035">
    <property type="protein sequence ID" value="RHZ91326.1"/>
    <property type="molecule type" value="Genomic_DNA"/>
</dbReference>
<reference evidence="2 3" key="1">
    <citation type="submission" date="2018-08" db="EMBL/GenBank/DDBJ databases">
        <title>Draft genome sequence of Rhodobacter sphaeroides FY.</title>
        <authorList>
            <person name="Rayyan A."/>
            <person name="Meyer T.E."/>
            <person name="Kyndt J.A."/>
        </authorList>
    </citation>
    <scope>NUCLEOTIDE SEQUENCE [LARGE SCALE GENOMIC DNA]</scope>
    <source>
        <strain evidence="2 3">FY</strain>
    </source>
</reference>
<comment type="caution">
    <text evidence="2">The sequence shown here is derived from an EMBL/GenBank/DDBJ whole genome shotgun (WGS) entry which is preliminary data.</text>
</comment>
<dbReference type="InterPro" id="IPR054142">
    <property type="entry name" value="AppA_SCHIC"/>
</dbReference>
<evidence type="ECO:0000313" key="2">
    <source>
        <dbReference type="EMBL" id="RHZ91326.1"/>
    </source>
</evidence>
<feature type="domain" description="BLUF" evidence="1">
    <location>
        <begin position="16"/>
        <end position="107"/>
    </location>
</feature>
<dbReference type="InterPro" id="IPR036594">
    <property type="entry name" value="Meth_synthase_dom"/>
</dbReference>
<evidence type="ECO:0000259" key="1">
    <source>
        <dbReference type="PROSITE" id="PS50925"/>
    </source>
</evidence>
<dbReference type="Gene3D" id="1.10.1240.10">
    <property type="entry name" value="Methionine synthase domain"/>
    <property type="match status" value="1"/>
</dbReference>
<gene>
    <name evidence="2" type="ORF">D1114_20395</name>
</gene>
<accession>A0AAX1UFV2</accession>
<dbReference type="InterPro" id="IPR054140">
    <property type="entry name" value="AppA_4HB"/>
</dbReference>
<name>A0AAX1UFV2_CERSP</name>
<dbReference type="GO" id="GO:0009882">
    <property type="term" value="F:blue light photoreceptor activity"/>
    <property type="evidence" value="ECO:0007669"/>
    <property type="project" value="InterPro"/>
</dbReference>
<dbReference type="AlphaFoldDB" id="A0AAX1UFV2"/>
<dbReference type="RefSeq" id="WP_119001271.1">
    <property type="nucleotide sequence ID" value="NZ_QWGP01000035.1"/>
</dbReference>
<evidence type="ECO:0000313" key="3">
    <source>
        <dbReference type="Proteomes" id="UP000266305"/>
    </source>
</evidence>
<sequence>MQHDLEADVTMTGSDLVSCCYRSLAAPDLTLRDLLDIVETSQAHNARAQLTGALFYSQGVFFQWLEGHPAAVSEVMSHIQRDRRHSNVEILAEEPIAKRRFAGWHMQLSCSEADMRSLGLAESRQIVTVGRSLVADNTNIFSFDRIAAVRRFLSDVCAARTLAPDTPVEADTFALYALTEAQAGRSGRAKAVARLSDLLSTDPLGRLTEVEELLRAHAPTAADFARLFEACAERLTRALAEDRISRMQVTLAYSALQMALRRIHHLPDPQKSVGAVLVAGVPGHKPILEAALAAEMLRAVGWSTSVVHPESVAALAARLKSSRTSTLVVAPSFLEGTEQEADTLRFVSALRARTDLPGLSILIGGRLAQLPPSKLKDSGADAGFAHLALLPAALARVACPANADCCSMRACRMPASQCCDKRINPEFLLANVMPSVLTRISSRQDRRRSA</sequence>
<dbReference type="SUPFAM" id="SSF54975">
    <property type="entry name" value="Acylphosphatase/BLUF domain-like"/>
    <property type="match status" value="1"/>
</dbReference>
<dbReference type="Gene3D" id="3.40.50.280">
    <property type="entry name" value="Cobalamin-binding domain"/>
    <property type="match status" value="1"/>
</dbReference>
<dbReference type="InterPro" id="IPR036046">
    <property type="entry name" value="Acylphosphatase-like_dom_sf"/>
</dbReference>
<dbReference type="Gene3D" id="3.30.70.100">
    <property type="match status" value="1"/>
</dbReference>
<protein>
    <submittedName>
        <fullName evidence="2">BLUF domain-containing protein</fullName>
    </submittedName>
</protein>
<dbReference type="SMART" id="SM01034">
    <property type="entry name" value="BLUF"/>
    <property type="match status" value="1"/>
</dbReference>